<evidence type="ECO:0000313" key="2">
    <source>
        <dbReference type="EMBL" id="VDP57164.1"/>
    </source>
</evidence>
<accession>A0A183NC88</accession>
<name>A0A183NC88_9TREM</name>
<gene>
    <name evidence="2" type="ORF">SMRZ_LOCUS25913</name>
</gene>
<feature type="compositionally biased region" description="Polar residues" evidence="1">
    <location>
        <begin position="53"/>
        <end position="65"/>
    </location>
</feature>
<proteinExistence type="predicted"/>
<organism evidence="2 3">
    <name type="scientific">Schistosoma margrebowiei</name>
    <dbReference type="NCBI Taxonomy" id="48269"/>
    <lineage>
        <taxon>Eukaryota</taxon>
        <taxon>Metazoa</taxon>
        <taxon>Spiralia</taxon>
        <taxon>Lophotrochozoa</taxon>
        <taxon>Platyhelminthes</taxon>
        <taxon>Trematoda</taxon>
        <taxon>Digenea</taxon>
        <taxon>Strigeidida</taxon>
        <taxon>Schistosomatoidea</taxon>
        <taxon>Schistosomatidae</taxon>
        <taxon>Schistosoma</taxon>
    </lineage>
</organism>
<dbReference type="AlphaFoldDB" id="A0A183NC88"/>
<evidence type="ECO:0000256" key="1">
    <source>
        <dbReference type="SAM" id="MobiDB-lite"/>
    </source>
</evidence>
<dbReference type="EMBL" id="UZAI01022041">
    <property type="protein sequence ID" value="VDP57164.1"/>
    <property type="molecule type" value="Genomic_DNA"/>
</dbReference>
<protein>
    <submittedName>
        <fullName evidence="2">Uncharacterized protein</fullName>
    </submittedName>
</protein>
<sequence length="80" mass="9334">MAIRQIRSEKAVGHDNIPTEALKSHIENIQYQRQHCSTVRSRNSENHHKRHQISTSIYKQSSPKYTESPLAPYCQQQTTM</sequence>
<evidence type="ECO:0000313" key="3">
    <source>
        <dbReference type="Proteomes" id="UP000277204"/>
    </source>
</evidence>
<keyword evidence="3" id="KW-1185">Reference proteome</keyword>
<feature type="region of interest" description="Disordered" evidence="1">
    <location>
        <begin position="41"/>
        <end position="80"/>
    </location>
</feature>
<reference evidence="2 3" key="1">
    <citation type="submission" date="2018-11" db="EMBL/GenBank/DDBJ databases">
        <authorList>
            <consortium name="Pathogen Informatics"/>
        </authorList>
    </citation>
    <scope>NUCLEOTIDE SEQUENCE [LARGE SCALE GENOMIC DNA]</scope>
    <source>
        <strain evidence="2 3">Zambia</strain>
    </source>
</reference>
<dbReference type="Proteomes" id="UP000277204">
    <property type="component" value="Unassembled WGS sequence"/>
</dbReference>